<keyword evidence="2" id="KW-1185">Reference proteome</keyword>
<sequence length="165" mass="17491">MSGFPTLVPAFTASLSINAPSQITPNLRHVAVVPDISTLVSEPSYPIKLDAVMLHGADFIRVDADGRNARLEVQSLVKDKATGGLVRLNYTGTVNLEGPNGKVLNGEADAATTNFGQAFIHVVFESSDPSLAALQTKTYVGSGRFILEAGKAPVVEYKISEVVHN</sequence>
<dbReference type="Pfam" id="PF11578">
    <property type="entry name" value="DUF3237"/>
    <property type="match status" value="1"/>
</dbReference>
<reference evidence="1" key="2">
    <citation type="submission" date="2023-06" db="EMBL/GenBank/DDBJ databases">
        <authorList>
            <consortium name="Lawrence Berkeley National Laboratory"/>
            <person name="Mondo S.J."/>
            <person name="Hensen N."/>
            <person name="Bonometti L."/>
            <person name="Westerberg I."/>
            <person name="Brannstrom I.O."/>
            <person name="Guillou S."/>
            <person name="Cros-Aarteil S."/>
            <person name="Calhoun S."/>
            <person name="Haridas S."/>
            <person name="Kuo A."/>
            <person name="Pangilinan J."/>
            <person name="Riley R."/>
            <person name="Labutti K."/>
            <person name="Andreopoulos B."/>
            <person name="Lipzen A."/>
            <person name="Chen C."/>
            <person name="Yanf M."/>
            <person name="Daum C."/>
            <person name="Ng V."/>
            <person name="Clum A."/>
            <person name="Steindorff A."/>
            <person name="Ohm R."/>
            <person name="Martin F."/>
            <person name="Silar P."/>
            <person name="Natvig D."/>
            <person name="Lalanne C."/>
            <person name="Gautier V."/>
            <person name="Ament-Velasquez S.L."/>
            <person name="Kruys A."/>
            <person name="Hutchinson M.I."/>
            <person name="Powell A.J."/>
            <person name="Barry K."/>
            <person name="Miller A.N."/>
            <person name="Grigoriev I.V."/>
            <person name="Debuchy R."/>
            <person name="Gladieux P."/>
            <person name="Thoren M.H."/>
            <person name="Johannesson H."/>
        </authorList>
    </citation>
    <scope>NUCLEOTIDE SEQUENCE</scope>
    <source>
        <strain evidence="1">PSN324</strain>
    </source>
</reference>
<dbReference type="Gene3D" id="2.40.160.20">
    <property type="match status" value="1"/>
</dbReference>
<reference evidence="1" key="1">
    <citation type="journal article" date="2023" name="Mol. Phylogenet. Evol.">
        <title>Genome-scale phylogeny and comparative genomics of the fungal order Sordariales.</title>
        <authorList>
            <person name="Hensen N."/>
            <person name="Bonometti L."/>
            <person name="Westerberg I."/>
            <person name="Brannstrom I.O."/>
            <person name="Guillou S."/>
            <person name="Cros-Aarteil S."/>
            <person name="Calhoun S."/>
            <person name="Haridas S."/>
            <person name="Kuo A."/>
            <person name="Mondo S."/>
            <person name="Pangilinan J."/>
            <person name="Riley R."/>
            <person name="LaButti K."/>
            <person name="Andreopoulos B."/>
            <person name="Lipzen A."/>
            <person name="Chen C."/>
            <person name="Yan M."/>
            <person name="Daum C."/>
            <person name="Ng V."/>
            <person name="Clum A."/>
            <person name="Steindorff A."/>
            <person name="Ohm R.A."/>
            <person name="Martin F."/>
            <person name="Silar P."/>
            <person name="Natvig D.O."/>
            <person name="Lalanne C."/>
            <person name="Gautier V."/>
            <person name="Ament-Velasquez S.L."/>
            <person name="Kruys A."/>
            <person name="Hutchinson M.I."/>
            <person name="Powell A.J."/>
            <person name="Barry K."/>
            <person name="Miller A.N."/>
            <person name="Grigoriev I.V."/>
            <person name="Debuchy R."/>
            <person name="Gladieux P."/>
            <person name="Hiltunen Thoren M."/>
            <person name="Johannesson H."/>
        </authorList>
    </citation>
    <scope>NUCLEOTIDE SEQUENCE</scope>
    <source>
        <strain evidence="1">PSN324</strain>
    </source>
</reference>
<gene>
    <name evidence="1" type="ORF">QBC42DRAFT_32982</name>
</gene>
<accession>A0AAV9HYX2</accession>
<organism evidence="1 2">
    <name type="scientific">Cladorrhinum samala</name>
    <dbReference type="NCBI Taxonomy" id="585594"/>
    <lineage>
        <taxon>Eukaryota</taxon>
        <taxon>Fungi</taxon>
        <taxon>Dikarya</taxon>
        <taxon>Ascomycota</taxon>
        <taxon>Pezizomycotina</taxon>
        <taxon>Sordariomycetes</taxon>
        <taxon>Sordariomycetidae</taxon>
        <taxon>Sordariales</taxon>
        <taxon>Podosporaceae</taxon>
        <taxon>Cladorrhinum</taxon>
    </lineage>
</organism>
<protein>
    <submittedName>
        <fullName evidence="1">Uncharacterized protein</fullName>
    </submittedName>
</protein>
<dbReference type="AlphaFoldDB" id="A0AAV9HYX2"/>
<comment type="caution">
    <text evidence="1">The sequence shown here is derived from an EMBL/GenBank/DDBJ whole genome shotgun (WGS) entry which is preliminary data.</text>
</comment>
<dbReference type="Proteomes" id="UP001321749">
    <property type="component" value="Unassembled WGS sequence"/>
</dbReference>
<proteinExistence type="predicted"/>
<dbReference type="EMBL" id="MU864944">
    <property type="protein sequence ID" value="KAK4464889.1"/>
    <property type="molecule type" value="Genomic_DNA"/>
</dbReference>
<name>A0AAV9HYX2_9PEZI</name>
<evidence type="ECO:0000313" key="1">
    <source>
        <dbReference type="EMBL" id="KAK4464889.1"/>
    </source>
</evidence>
<evidence type="ECO:0000313" key="2">
    <source>
        <dbReference type="Proteomes" id="UP001321749"/>
    </source>
</evidence>